<comment type="caution">
    <text evidence="3">The sequence shown here is derived from an EMBL/GenBank/DDBJ whole genome shotgun (WGS) entry which is preliminary data.</text>
</comment>
<evidence type="ECO:0000256" key="1">
    <source>
        <dbReference type="SAM" id="SignalP"/>
    </source>
</evidence>
<dbReference type="InterPro" id="IPR013106">
    <property type="entry name" value="Ig_V-set"/>
</dbReference>
<dbReference type="EMBL" id="JAIFRP010000039">
    <property type="protein sequence ID" value="KAK2581478.1"/>
    <property type="molecule type" value="Genomic_DNA"/>
</dbReference>
<dbReference type="Proteomes" id="UP001258017">
    <property type="component" value="Unassembled WGS sequence"/>
</dbReference>
<feature type="domain" description="Ig-like" evidence="2">
    <location>
        <begin position="148"/>
        <end position="186"/>
    </location>
</feature>
<feature type="chain" id="PRO_5042012544" description="Ig-like domain-containing protein" evidence="1">
    <location>
        <begin position="32"/>
        <end position="288"/>
    </location>
</feature>
<dbReference type="Pfam" id="PF07686">
    <property type="entry name" value="V-set"/>
    <property type="match status" value="1"/>
</dbReference>
<keyword evidence="1" id="KW-0732">Signal</keyword>
<dbReference type="PANTHER" id="PTHR21261">
    <property type="entry name" value="BEAT PROTEIN"/>
    <property type="match status" value="1"/>
</dbReference>
<organism evidence="3 4">
    <name type="scientific">Odynerus spinipes</name>
    <dbReference type="NCBI Taxonomy" id="1348599"/>
    <lineage>
        <taxon>Eukaryota</taxon>
        <taxon>Metazoa</taxon>
        <taxon>Ecdysozoa</taxon>
        <taxon>Arthropoda</taxon>
        <taxon>Hexapoda</taxon>
        <taxon>Insecta</taxon>
        <taxon>Pterygota</taxon>
        <taxon>Neoptera</taxon>
        <taxon>Endopterygota</taxon>
        <taxon>Hymenoptera</taxon>
        <taxon>Apocrita</taxon>
        <taxon>Aculeata</taxon>
        <taxon>Vespoidea</taxon>
        <taxon>Vespidae</taxon>
        <taxon>Eumeninae</taxon>
        <taxon>Odynerus</taxon>
    </lineage>
</organism>
<protein>
    <recommendedName>
        <fullName evidence="2">Ig-like domain-containing protein</fullName>
    </recommendedName>
</protein>
<name>A0AAD9VNT6_9HYME</name>
<dbReference type="FunFam" id="2.60.40.10:FF:000437">
    <property type="entry name" value="Beat-IIIc, isoform A"/>
    <property type="match status" value="1"/>
</dbReference>
<feature type="domain" description="Ig-like" evidence="2">
    <location>
        <begin position="12"/>
        <end position="123"/>
    </location>
</feature>
<reference evidence="3" key="1">
    <citation type="submission" date="2021-08" db="EMBL/GenBank/DDBJ databases">
        <authorList>
            <person name="Misof B."/>
            <person name="Oliver O."/>
            <person name="Podsiadlowski L."/>
            <person name="Donath A."/>
            <person name="Peters R."/>
            <person name="Mayer C."/>
            <person name="Rust J."/>
            <person name="Gunkel S."/>
            <person name="Lesny P."/>
            <person name="Martin S."/>
            <person name="Oeyen J.P."/>
            <person name="Petersen M."/>
            <person name="Panagiotis P."/>
            <person name="Wilbrandt J."/>
            <person name="Tanja T."/>
        </authorList>
    </citation>
    <scope>NUCLEOTIDE SEQUENCE</scope>
    <source>
        <strain evidence="3">GBR_01_08_01A</strain>
        <tissue evidence="3">Thorax + abdomen</tissue>
    </source>
</reference>
<dbReference type="InterPro" id="IPR036179">
    <property type="entry name" value="Ig-like_dom_sf"/>
</dbReference>
<dbReference type="InterPro" id="IPR007110">
    <property type="entry name" value="Ig-like_dom"/>
</dbReference>
<reference evidence="3" key="2">
    <citation type="journal article" date="2023" name="Commun. Biol.">
        <title>Intrasexual cuticular hydrocarbon dimorphism in a wasp sheds light on hydrocarbon biosynthesis genes in Hymenoptera.</title>
        <authorList>
            <person name="Moris V.C."/>
            <person name="Podsiadlowski L."/>
            <person name="Martin S."/>
            <person name="Oeyen J.P."/>
            <person name="Donath A."/>
            <person name="Petersen M."/>
            <person name="Wilbrandt J."/>
            <person name="Misof B."/>
            <person name="Liedtke D."/>
            <person name="Thamm M."/>
            <person name="Scheiner R."/>
            <person name="Schmitt T."/>
            <person name="Niehuis O."/>
        </authorList>
    </citation>
    <scope>NUCLEOTIDE SEQUENCE</scope>
    <source>
        <strain evidence="3">GBR_01_08_01A</strain>
    </source>
</reference>
<dbReference type="InterPro" id="IPR013783">
    <property type="entry name" value="Ig-like_fold"/>
</dbReference>
<proteinExistence type="predicted"/>
<evidence type="ECO:0000313" key="4">
    <source>
        <dbReference type="Proteomes" id="UP001258017"/>
    </source>
</evidence>
<gene>
    <name evidence="3" type="ORF">KPH14_005144</name>
</gene>
<dbReference type="PANTHER" id="PTHR21261:SF17">
    <property type="entry name" value="BEAT VI"/>
    <property type="match status" value="1"/>
</dbReference>
<dbReference type="PROSITE" id="PS50835">
    <property type="entry name" value="IG_LIKE"/>
    <property type="match status" value="2"/>
</dbReference>
<dbReference type="AlphaFoldDB" id="A0AAD9VNT6"/>
<keyword evidence="4" id="KW-1185">Reference proteome</keyword>
<dbReference type="SUPFAM" id="SSF48726">
    <property type="entry name" value="Immunoglobulin"/>
    <property type="match status" value="2"/>
</dbReference>
<feature type="signal peptide" evidence="1">
    <location>
        <begin position="1"/>
        <end position="31"/>
    </location>
</feature>
<sequence length="288" mass="31960">MRSVAKYRAARPSLFVSLLFVVLAGVTGVRGLRNTSIEVPPAVAAGSTVNMSCRYDLESDTLYTVKWYYKRQEFFRYVPKEDPPIEMFGDVGAKVVANKSSANNVIMKDVEPNNTGRYKCEVSADFPFFTTLMDSGYMHVASLPKGDPEVNVEKLRYAVGDTVRSNCTVPSGNPPANITWTVNGNQVNSSFVINITDKFIDNHHMAIAGLDFEIAPNSFNNGKLHVVCHASVFHLYQKKAEVLLMEERPILASVLGTRESSYIGNAAKRVEEWFYAGVLATLLLCNLR</sequence>
<evidence type="ECO:0000259" key="2">
    <source>
        <dbReference type="PROSITE" id="PS50835"/>
    </source>
</evidence>
<dbReference type="Gene3D" id="2.60.40.10">
    <property type="entry name" value="Immunoglobulins"/>
    <property type="match status" value="2"/>
</dbReference>
<evidence type="ECO:0000313" key="3">
    <source>
        <dbReference type="EMBL" id="KAK2581478.1"/>
    </source>
</evidence>
<accession>A0AAD9VNT6</accession>